<dbReference type="PROSITE" id="PS50967">
    <property type="entry name" value="HRDC"/>
    <property type="match status" value="1"/>
</dbReference>
<dbReference type="PANTHER" id="PTHR12124">
    <property type="entry name" value="POLYMYOSITIS/SCLERODERMA AUTOANTIGEN-RELATED"/>
    <property type="match status" value="1"/>
</dbReference>
<evidence type="ECO:0000256" key="11">
    <source>
        <dbReference type="SAM" id="Phobius"/>
    </source>
</evidence>
<dbReference type="Pfam" id="PF00570">
    <property type="entry name" value="HRDC"/>
    <property type="match status" value="1"/>
</dbReference>
<evidence type="ECO:0000313" key="13">
    <source>
        <dbReference type="EMBL" id="CAG5086321.1"/>
    </source>
</evidence>
<evidence type="ECO:0000313" key="14">
    <source>
        <dbReference type="Proteomes" id="UP001158576"/>
    </source>
</evidence>
<evidence type="ECO:0000256" key="2">
    <source>
        <dbReference type="ARBA" id="ARBA00022552"/>
    </source>
</evidence>
<feature type="region of interest" description="Disordered" evidence="10">
    <location>
        <begin position="663"/>
        <end position="713"/>
    </location>
</feature>
<dbReference type="Proteomes" id="UP001158576">
    <property type="component" value="Chromosome PAR"/>
</dbReference>
<evidence type="ECO:0000256" key="3">
    <source>
        <dbReference type="ARBA" id="ARBA00022722"/>
    </source>
</evidence>
<dbReference type="EMBL" id="OU015568">
    <property type="protein sequence ID" value="CAG5086321.1"/>
    <property type="molecule type" value="Genomic_DNA"/>
</dbReference>
<dbReference type="PANTHER" id="PTHR12124:SF47">
    <property type="entry name" value="EXOSOME COMPONENT 10"/>
    <property type="match status" value="1"/>
</dbReference>
<dbReference type="Pfam" id="PF08066">
    <property type="entry name" value="PMC2NT"/>
    <property type="match status" value="1"/>
</dbReference>
<dbReference type="InterPro" id="IPR010997">
    <property type="entry name" value="HRDC-like_sf"/>
</dbReference>
<evidence type="ECO:0000256" key="10">
    <source>
        <dbReference type="SAM" id="MobiDB-lite"/>
    </source>
</evidence>
<keyword evidence="7" id="KW-0539">Nucleus</keyword>
<dbReference type="InterPro" id="IPR002121">
    <property type="entry name" value="HRDC_dom"/>
</dbReference>
<keyword evidence="6" id="KW-0269">Exonuclease</keyword>
<dbReference type="SMART" id="SM00341">
    <property type="entry name" value="HRDC"/>
    <property type="match status" value="1"/>
</dbReference>
<dbReference type="InterPro" id="IPR012588">
    <property type="entry name" value="Exosome-assoc_fac_Rrp6_N"/>
</dbReference>
<keyword evidence="4" id="KW-0378">Hydrolase</keyword>
<keyword evidence="11" id="KW-0472">Membrane</keyword>
<name>A0ABN7RV79_OIKDI</name>
<dbReference type="InterPro" id="IPR012337">
    <property type="entry name" value="RNaseH-like_sf"/>
</dbReference>
<dbReference type="Gene3D" id="3.30.420.10">
    <property type="entry name" value="Ribonuclease H-like superfamily/Ribonuclease H"/>
    <property type="match status" value="1"/>
</dbReference>
<comment type="subcellular location">
    <subcellularLocation>
        <location evidence="1">Nucleus</location>
    </subcellularLocation>
</comment>
<dbReference type="Gene3D" id="1.10.150.80">
    <property type="entry name" value="HRDC domain"/>
    <property type="match status" value="1"/>
</dbReference>
<keyword evidence="14" id="KW-1185">Reference proteome</keyword>
<protein>
    <submittedName>
        <fullName evidence="13">Oidioi.mRNA.OKI2018_I69.PAR.g11175.t1.cds</fullName>
    </submittedName>
</protein>
<keyword evidence="9" id="KW-0175">Coiled coil</keyword>
<feature type="transmembrane region" description="Helical" evidence="11">
    <location>
        <begin position="792"/>
        <end position="811"/>
    </location>
</feature>
<gene>
    <name evidence="13" type="ORF">OKIOD_LOCUS2733</name>
</gene>
<dbReference type="SUPFAM" id="SSF53098">
    <property type="entry name" value="Ribonuclease H-like"/>
    <property type="match status" value="1"/>
</dbReference>
<feature type="domain" description="HRDC" evidence="12">
    <location>
        <begin position="468"/>
        <end position="548"/>
    </location>
</feature>
<reference evidence="13 14" key="1">
    <citation type="submission" date="2021-04" db="EMBL/GenBank/DDBJ databases">
        <authorList>
            <person name="Bliznina A."/>
        </authorList>
    </citation>
    <scope>NUCLEOTIDE SEQUENCE [LARGE SCALE GENOMIC DNA]</scope>
</reference>
<evidence type="ECO:0000256" key="1">
    <source>
        <dbReference type="ARBA" id="ARBA00004123"/>
    </source>
</evidence>
<comment type="similarity">
    <text evidence="8">Belongs to the exosome component 10/RRP6 family.</text>
</comment>
<keyword evidence="11" id="KW-0812">Transmembrane</keyword>
<dbReference type="InterPro" id="IPR049559">
    <property type="entry name" value="Rrp6p-like_exo"/>
</dbReference>
<organism evidence="13 14">
    <name type="scientific">Oikopleura dioica</name>
    <name type="common">Tunicate</name>
    <dbReference type="NCBI Taxonomy" id="34765"/>
    <lineage>
        <taxon>Eukaryota</taxon>
        <taxon>Metazoa</taxon>
        <taxon>Chordata</taxon>
        <taxon>Tunicata</taxon>
        <taxon>Appendicularia</taxon>
        <taxon>Copelata</taxon>
        <taxon>Oikopleuridae</taxon>
        <taxon>Oikopleura</taxon>
    </lineage>
</organism>
<dbReference type="CDD" id="cd06147">
    <property type="entry name" value="Rrp6p_like_exo"/>
    <property type="match status" value="1"/>
</dbReference>
<evidence type="ECO:0000256" key="4">
    <source>
        <dbReference type="ARBA" id="ARBA00022801"/>
    </source>
</evidence>
<proteinExistence type="inferred from homology"/>
<keyword evidence="5" id="KW-0271">Exosome</keyword>
<evidence type="ECO:0000256" key="8">
    <source>
        <dbReference type="ARBA" id="ARBA00043957"/>
    </source>
</evidence>
<evidence type="ECO:0000259" key="12">
    <source>
        <dbReference type="PROSITE" id="PS50967"/>
    </source>
</evidence>
<sequence>MSNGESKTGSSDAPDITELCKVILPATVRSVRSSASLPSAGESYDFYQTYPSFSSFQRRVNEKIMKIITDLNLLHGRSTKREPLPDDLVESILEANDQILEGVGNKLDEASGINKDAGPIMPDGQVANSKEKIIAASWNRRSTTMVQDKSKLKSAENISKPQLLFREKPDNTIIPFVPRLFEKPHSIKPLPEQLVKVSEDRHKTGKPLALILKELGSQIDTSIYSHPYEEEIKNCGVPSASDTVTESQSLDETPLSVVESTLSFDLMLQELRGESELAVDLEHHRYRSYQGFTCLVQISSRKKDYILDPLAVWEDMYKLNEIFADPNIVKVFHGSRNDMVWLQRDFGVYVVNLFDTFFAAKKLDLAKKSLDYLLQHYCKVRLDKRFQLADWRMRPIPPNMLRYARQDTHYLLYVYDRLRVDLEKLEFGGTREVFRLSREYSLSKYEKPVFSETDYKKLYESKNRKKFNNQQLEALKFLYAWRDQVARFEDESTEYVIPNHILLQIAEILPREQQGILACFSYQPVIVKQNLHLIHKLIKRARETPLQENDDPAELPIKKIFIQENDEDELHDIKDESTESGIEEDIVPIKVKTSSAMSAVFNFSNDPPPSKKAISKEVNNTFADPLNEQSIPYQLYLRPQKVETIDAEDRPEKIWKVRPAAPLKEEKEEVENSNSSLPEREKGEQKEERISINEMKGKRKSDGAIPNAKRQKVSPVQAYNFGKKDFKIFGQHKVVEQMNQKHQKGKKGKKAERKSAPGAPGFFTEPNFGKMNQKSKAMKNAVKKLMSSRSKIALVITGIWAAGGMAYNQIYDQSQAKRRRQNILNDIERNREKLELREKNKALQDAQIALRKALEEGTKPAETVVSSS</sequence>
<feature type="region of interest" description="Disordered" evidence="10">
    <location>
        <begin position="739"/>
        <end position="770"/>
    </location>
</feature>
<dbReference type="SMART" id="SM00474">
    <property type="entry name" value="35EXOc"/>
    <property type="match status" value="1"/>
</dbReference>
<evidence type="ECO:0000256" key="9">
    <source>
        <dbReference type="SAM" id="Coils"/>
    </source>
</evidence>
<evidence type="ECO:0000256" key="7">
    <source>
        <dbReference type="ARBA" id="ARBA00023242"/>
    </source>
</evidence>
<dbReference type="SUPFAM" id="SSF47819">
    <property type="entry name" value="HRDC-like"/>
    <property type="match status" value="1"/>
</dbReference>
<evidence type="ECO:0000256" key="6">
    <source>
        <dbReference type="ARBA" id="ARBA00022839"/>
    </source>
</evidence>
<dbReference type="InterPro" id="IPR036397">
    <property type="entry name" value="RNaseH_sf"/>
</dbReference>
<dbReference type="Pfam" id="PF01612">
    <property type="entry name" value="DNA_pol_A_exo1"/>
    <property type="match status" value="1"/>
</dbReference>
<evidence type="ECO:0000256" key="5">
    <source>
        <dbReference type="ARBA" id="ARBA00022835"/>
    </source>
</evidence>
<feature type="compositionally biased region" description="Basic residues" evidence="10">
    <location>
        <begin position="741"/>
        <end position="752"/>
    </location>
</feature>
<feature type="compositionally biased region" description="Basic and acidic residues" evidence="10">
    <location>
        <begin position="678"/>
        <end position="691"/>
    </location>
</feature>
<keyword evidence="2" id="KW-0698">rRNA processing</keyword>
<keyword evidence="3" id="KW-0540">Nuclease</keyword>
<dbReference type="InterPro" id="IPR002562">
    <property type="entry name" value="3'-5'_exonuclease_dom"/>
</dbReference>
<keyword evidence="11" id="KW-1133">Transmembrane helix</keyword>
<dbReference type="InterPro" id="IPR045092">
    <property type="entry name" value="Rrp6-like"/>
</dbReference>
<feature type="coiled-coil region" evidence="9">
    <location>
        <begin position="817"/>
        <end position="856"/>
    </location>
</feature>
<accession>A0ABN7RV79</accession>
<dbReference type="InterPro" id="IPR044876">
    <property type="entry name" value="HRDC_dom_sf"/>
</dbReference>